<dbReference type="PANTHER" id="PTHR30273">
    <property type="entry name" value="PERIPLASMIC SIGNAL SENSOR AND SIGMA FACTOR ACTIVATOR FECR-RELATED"/>
    <property type="match status" value="1"/>
</dbReference>
<keyword evidence="1" id="KW-0472">Membrane</keyword>
<dbReference type="InterPro" id="IPR032623">
    <property type="entry name" value="FecR_N"/>
</dbReference>
<evidence type="ECO:0000313" key="5">
    <source>
        <dbReference type="Proteomes" id="UP000256503"/>
    </source>
</evidence>
<name>A0AAD0QUP0_PSEDL</name>
<dbReference type="InterPro" id="IPR006860">
    <property type="entry name" value="FecR"/>
</dbReference>
<evidence type="ECO:0000256" key="1">
    <source>
        <dbReference type="SAM" id="Phobius"/>
    </source>
</evidence>
<evidence type="ECO:0000259" key="2">
    <source>
        <dbReference type="Pfam" id="PF04773"/>
    </source>
</evidence>
<dbReference type="EMBL" id="CP031146">
    <property type="protein sequence ID" value="AXM95347.1"/>
    <property type="molecule type" value="Genomic_DNA"/>
</dbReference>
<dbReference type="RefSeq" id="WP_100933395.1">
    <property type="nucleotide sequence ID" value="NZ_CP031146.1"/>
</dbReference>
<dbReference type="InterPro" id="IPR012373">
    <property type="entry name" value="Ferrdict_sens_TM"/>
</dbReference>
<dbReference type="AlphaFoldDB" id="A0AAD0QUP0"/>
<feature type="domain" description="FecR protein" evidence="2">
    <location>
        <begin position="122"/>
        <end position="210"/>
    </location>
</feature>
<dbReference type="Gene3D" id="3.55.50.30">
    <property type="match status" value="1"/>
</dbReference>
<dbReference type="Pfam" id="PF04773">
    <property type="entry name" value="FecR"/>
    <property type="match status" value="1"/>
</dbReference>
<evidence type="ECO:0000313" key="4">
    <source>
        <dbReference type="EMBL" id="AXM95347.1"/>
    </source>
</evidence>
<accession>A0AAD0QUP0</accession>
<gene>
    <name evidence="4" type="ORF">DVB73_05790</name>
</gene>
<dbReference type="Pfam" id="PF16220">
    <property type="entry name" value="DUF4880"/>
    <property type="match status" value="1"/>
</dbReference>
<dbReference type="Gene3D" id="2.60.120.1440">
    <property type="match status" value="1"/>
</dbReference>
<sequence length="330" mass="37176">MPTPPKAPKKAPDKAPKTPVEMAADWCVRLHFDECTDADRSEFLRWYDADPLHAEEYRKMCRVWQVSEQLPPRATRPVALPARKRRPTAWLARAAVLLLAAGGTWAAGWSLGVLPGSVRYYMAEQSQRKVQLPDRSEVELNRRTGLLYLGYRDQRQVLLQDGEAYFAVHRDLDKPFVISTDNARVRVTGTHFNVWTAPMQTTVTVSEGTVLVTRNDGGEGRNQGAELTAGMQAVVRHGRMLQLGRTDPAWAQAWRNGKLMLNDINLRDALPQINRYLDEPLQLEANSEAGELRFGGIYDTRDLSQLVNALPRVLPVKLRRGDGVIMISSR</sequence>
<reference evidence="4 5" key="1">
    <citation type="submission" date="2018-07" db="EMBL/GenBank/DDBJ databases">
        <title>Complete genome sequence of a Pseudomonas plecoglossicida strain pathogenic to the marine fish, Larimichthys crocea.</title>
        <authorList>
            <person name="Tao Z."/>
        </authorList>
    </citation>
    <scope>NUCLEOTIDE SEQUENCE [LARGE SCALE GENOMIC DNA]</scope>
    <source>
        <strain evidence="4 5">XSDHY-P</strain>
    </source>
</reference>
<evidence type="ECO:0000259" key="3">
    <source>
        <dbReference type="Pfam" id="PF16220"/>
    </source>
</evidence>
<keyword evidence="1" id="KW-1133">Transmembrane helix</keyword>
<dbReference type="PANTHER" id="PTHR30273:SF2">
    <property type="entry name" value="PROTEIN FECR"/>
    <property type="match status" value="1"/>
</dbReference>
<feature type="transmembrane region" description="Helical" evidence="1">
    <location>
        <begin position="90"/>
        <end position="112"/>
    </location>
</feature>
<dbReference type="Proteomes" id="UP000256503">
    <property type="component" value="Chromosome"/>
</dbReference>
<feature type="domain" description="FecR N-terminal" evidence="3">
    <location>
        <begin position="23"/>
        <end position="63"/>
    </location>
</feature>
<keyword evidence="1" id="KW-0812">Transmembrane</keyword>
<dbReference type="PIRSF" id="PIRSF018266">
    <property type="entry name" value="FecR"/>
    <property type="match status" value="1"/>
</dbReference>
<proteinExistence type="predicted"/>
<protein>
    <submittedName>
        <fullName evidence="4">DUF4880 domain-containing protein</fullName>
    </submittedName>
</protein>
<organism evidence="4 5">
    <name type="scientific">Pseudomonas plecoglossicida</name>
    <dbReference type="NCBI Taxonomy" id="70775"/>
    <lineage>
        <taxon>Bacteria</taxon>
        <taxon>Pseudomonadati</taxon>
        <taxon>Pseudomonadota</taxon>
        <taxon>Gammaproteobacteria</taxon>
        <taxon>Pseudomonadales</taxon>
        <taxon>Pseudomonadaceae</taxon>
        <taxon>Pseudomonas</taxon>
    </lineage>
</organism>
<dbReference type="GO" id="GO:0016989">
    <property type="term" value="F:sigma factor antagonist activity"/>
    <property type="evidence" value="ECO:0007669"/>
    <property type="project" value="TreeGrafter"/>
</dbReference>
<dbReference type="GeneID" id="49612924"/>